<keyword evidence="2" id="KW-1185">Reference proteome</keyword>
<evidence type="ECO:0000313" key="2">
    <source>
        <dbReference type="Proteomes" id="UP000790709"/>
    </source>
</evidence>
<sequence length="125" mass="13997">MSIHATSPSRGGVLVHSFLISRPRTTSPQDPRPPRLAGTRDHPTRSSTDITHHITLNTPINPNTHPERHSTPDHRRTLRHDDRRPTIPPPPPGRVLSPCPLQRKHPATCDRTPPHAAHRSPRDEA</sequence>
<evidence type="ECO:0000313" key="1">
    <source>
        <dbReference type="EMBL" id="KAH7920990.1"/>
    </source>
</evidence>
<organism evidence="1 2">
    <name type="scientific">Leucogyrophana mollusca</name>
    <dbReference type="NCBI Taxonomy" id="85980"/>
    <lineage>
        <taxon>Eukaryota</taxon>
        <taxon>Fungi</taxon>
        <taxon>Dikarya</taxon>
        <taxon>Basidiomycota</taxon>
        <taxon>Agaricomycotina</taxon>
        <taxon>Agaricomycetes</taxon>
        <taxon>Agaricomycetidae</taxon>
        <taxon>Boletales</taxon>
        <taxon>Boletales incertae sedis</taxon>
        <taxon>Leucogyrophana</taxon>
    </lineage>
</organism>
<dbReference type="EMBL" id="MU266548">
    <property type="protein sequence ID" value="KAH7920990.1"/>
    <property type="molecule type" value="Genomic_DNA"/>
</dbReference>
<comment type="caution">
    <text evidence="1">The sequence shown here is derived from an EMBL/GenBank/DDBJ whole genome shotgun (WGS) entry which is preliminary data.</text>
</comment>
<protein>
    <submittedName>
        <fullName evidence="1">Uncharacterized protein</fullName>
    </submittedName>
</protein>
<accession>A0ACB8B650</accession>
<reference evidence="1" key="1">
    <citation type="journal article" date="2021" name="New Phytol.">
        <title>Evolutionary innovations through gain and loss of genes in the ectomycorrhizal Boletales.</title>
        <authorList>
            <person name="Wu G."/>
            <person name="Miyauchi S."/>
            <person name="Morin E."/>
            <person name="Kuo A."/>
            <person name="Drula E."/>
            <person name="Varga T."/>
            <person name="Kohler A."/>
            <person name="Feng B."/>
            <person name="Cao Y."/>
            <person name="Lipzen A."/>
            <person name="Daum C."/>
            <person name="Hundley H."/>
            <person name="Pangilinan J."/>
            <person name="Johnson J."/>
            <person name="Barry K."/>
            <person name="LaButti K."/>
            <person name="Ng V."/>
            <person name="Ahrendt S."/>
            <person name="Min B."/>
            <person name="Choi I.G."/>
            <person name="Park H."/>
            <person name="Plett J.M."/>
            <person name="Magnuson J."/>
            <person name="Spatafora J.W."/>
            <person name="Nagy L.G."/>
            <person name="Henrissat B."/>
            <person name="Grigoriev I.V."/>
            <person name="Yang Z.L."/>
            <person name="Xu J."/>
            <person name="Martin F.M."/>
        </authorList>
    </citation>
    <scope>NUCLEOTIDE SEQUENCE</scope>
    <source>
        <strain evidence="1">KUC20120723A-06</strain>
    </source>
</reference>
<gene>
    <name evidence="1" type="ORF">BV22DRAFT_763308</name>
</gene>
<name>A0ACB8B650_9AGAM</name>
<dbReference type="Proteomes" id="UP000790709">
    <property type="component" value="Unassembled WGS sequence"/>
</dbReference>
<proteinExistence type="predicted"/>